<gene>
    <name evidence="3" type="primary">LOC106819953</name>
</gene>
<evidence type="ECO:0000313" key="2">
    <source>
        <dbReference type="Proteomes" id="UP000695022"/>
    </source>
</evidence>
<dbReference type="PANTHER" id="PTHR10398">
    <property type="entry name" value="AFADIN"/>
    <property type="match status" value="1"/>
</dbReference>
<feature type="non-terminal residue" evidence="3">
    <location>
        <position position="1"/>
    </location>
</feature>
<feature type="domain" description="Dilute" evidence="1">
    <location>
        <begin position="6"/>
        <end position="121"/>
    </location>
</feature>
<accession>A0ABM1F6D2</accession>
<evidence type="ECO:0000313" key="3">
    <source>
        <dbReference type="RefSeq" id="XP_014680003.1"/>
    </source>
</evidence>
<name>A0ABM1F6D2_PRICU</name>
<organism evidence="2 3">
    <name type="scientific">Priapulus caudatus</name>
    <name type="common">Priapulid worm</name>
    <dbReference type="NCBI Taxonomy" id="37621"/>
    <lineage>
        <taxon>Eukaryota</taxon>
        <taxon>Metazoa</taxon>
        <taxon>Ecdysozoa</taxon>
        <taxon>Scalidophora</taxon>
        <taxon>Priapulida</taxon>
        <taxon>Priapulimorpha</taxon>
        <taxon>Priapulimorphida</taxon>
        <taxon>Priapulidae</taxon>
        <taxon>Priapulus</taxon>
    </lineage>
</organism>
<reference evidence="3" key="1">
    <citation type="submission" date="2025-08" db="UniProtKB">
        <authorList>
            <consortium name="RefSeq"/>
        </authorList>
    </citation>
    <scope>IDENTIFICATION</scope>
</reference>
<evidence type="ECO:0000259" key="1">
    <source>
        <dbReference type="PROSITE" id="PS51126"/>
    </source>
</evidence>
<dbReference type="Proteomes" id="UP000695022">
    <property type="component" value="Unplaced"/>
</dbReference>
<dbReference type="GeneID" id="106819953"/>
<feature type="non-terminal residue" evidence="3">
    <location>
        <position position="121"/>
    </location>
</feature>
<protein>
    <submittedName>
        <fullName evidence="3">Afadin-like</fullName>
    </submittedName>
</protein>
<dbReference type="PROSITE" id="PS51126">
    <property type="entry name" value="DILUTE"/>
    <property type="match status" value="1"/>
</dbReference>
<dbReference type="InterPro" id="IPR002710">
    <property type="entry name" value="Dilute_dom"/>
</dbReference>
<sequence length="121" mass="13602">GQQGSASALAYRMANASELLHFMKQDRDISLYSVTAQDKLADVVHSAFKYLTRCLQRELEATLPTFLDDTDQDDDGSAINPVLSTLASAMALLRRCRVNAALTIQLFSQLFHFINMWLFNK</sequence>
<dbReference type="PANTHER" id="PTHR10398:SF2">
    <property type="entry name" value="AFADIN"/>
    <property type="match status" value="1"/>
</dbReference>
<dbReference type="InterPro" id="IPR028842">
    <property type="entry name" value="Afadin"/>
</dbReference>
<dbReference type="RefSeq" id="XP_014680003.1">
    <property type="nucleotide sequence ID" value="XM_014824517.1"/>
</dbReference>
<keyword evidence="2" id="KW-1185">Reference proteome</keyword>
<proteinExistence type="predicted"/>